<dbReference type="Gene3D" id="3.60.40.10">
    <property type="entry name" value="PPM-type phosphatase domain"/>
    <property type="match status" value="1"/>
</dbReference>
<dbReference type="KEGG" id="nmes:H9L09_16395"/>
<dbReference type="NCBIfam" id="TIGR00229">
    <property type="entry name" value="sensory_box"/>
    <property type="match status" value="2"/>
</dbReference>
<evidence type="ECO:0000256" key="2">
    <source>
        <dbReference type="SAM" id="Coils"/>
    </source>
</evidence>
<dbReference type="SUPFAM" id="SSF55785">
    <property type="entry name" value="PYP-like sensor domain (PAS domain)"/>
    <property type="match status" value="2"/>
</dbReference>
<dbReference type="GO" id="GO:0016791">
    <property type="term" value="F:phosphatase activity"/>
    <property type="evidence" value="ECO:0007669"/>
    <property type="project" value="TreeGrafter"/>
</dbReference>
<proteinExistence type="predicted"/>
<feature type="domain" description="PAC" evidence="4">
    <location>
        <begin position="75"/>
        <end position="127"/>
    </location>
</feature>
<keyword evidence="6" id="KW-1185">Reference proteome</keyword>
<reference evidence="5 6" key="1">
    <citation type="submission" date="2020-08" db="EMBL/GenBank/DDBJ databases">
        <title>Genome sequence of Nocardioides mesophilus KACC 16243T.</title>
        <authorList>
            <person name="Hyun D.-W."/>
            <person name="Bae J.-W."/>
        </authorList>
    </citation>
    <scope>NUCLEOTIDE SEQUENCE [LARGE SCALE GENOMIC DNA]</scope>
    <source>
        <strain evidence="5 6">KACC 16243</strain>
    </source>
</reference>
<dbReference type="InterPro" id="IPR052016">
    <property type="entry name" value="Bact_Sigma-Reg"/>
</dbReference>
<dbReference type="Proteomes" id="UP000515947">
    <property type="component" value="Chromosome"/>
</dbReference>
<dbReference type="SMART" id="SM00331">
    <property type="entry name" value="PP2C_SIG"/>
    <property type="match status" value="1"/>
</dbReference>
<dbReference type="Pfam" id="PF08447">
    <property type="entry name" value="PAS_3"/>
    <property type="match status" value="1"/>
</dbReference>
<dbReference type="InterPro" id="IPR035965">
    <property type="entry name" value="PAS-like_dom_sf"/>
</dbReference>
<dbReference type="EMBL" id="CP060713">
    <property type="protein sequence ID" value="QNN52071.1"/>
    <property type="molecule type" value="Genomic_DNA"/>
</dbReference>
<feature type="domain" description="PAS" evidence="3">
    <location>
        <begin position="9"/>
        <end position="73"/>
    </location>
</feature>
<dbReference type="Pfam" id="PF07228">
    <property type="entry name" value="SpoIIE"/>
    <property type="match status" value="1"/>
</dbReference>
<dbReference type="AlphaFoldDB" id="A0A7G9R8Z6"/>
<dbReference type="SMART" id="SM00086">
    <property type="entry name" value="PAC"/>
    <property type="match status" value="2"/>
</dbReference>
<evidence type="ECO:0000313" key="6">
    <source>
        <dbReference type="Proteomes" id="UP000515947"/>
    </source>
</evidence>
<keyword evidence="1" id="KW-0378">Hydrolase</keyword>
<dbReference type="InterPro" id="IPR000700">
    <property type="entry name" value="PAS-assoc_C"/>
</dbReference>
<dbReference type="CDD" id="cd00130">
    <property type="entry name" value="PAS"/>
    <property type="match status" value="2"/>
</dbReference>
<protein>
    <submittedName>
        <fullName evidence="5">SpoIIE family protein phosphatase</fullName>
    </submittedName>
</protein>
<organism evidence="5 6">
    <name type="scientific">Nocardioides mesophilus</name>
    <dbReference type="NCBI Taxonomy" id="433659"/>
    <lineage>
        <taxon>Bacteria</taxon>
        <taxon>Bacillati</taxon>
        <taxon>Actinomycetota</taxon>
        <taxon>Actinomycetes</taxon>
        <taxon>Propionibacteriales</taxon>
        <taxon>Nocardioidaceae</taxon>
        <taxon>Nocardioides</taxon>
    </lineage>
</organism>
<sequence length="585" mass="62636">MLRYIDELQLLHAIRLAVVATDTDGLITFVNEAAADLYADRAEALLGRDVAALLVPERDSDFPFVLDEVLAGNTWRGDLPVRRPGGETFLAAVSATPVRDRDDVVIGAVVVAEDMTEVRRAEAEAAASEQRLRLAHEAAELGSWHWDMASGTTVWDEQLEGIYGMPPGGFDGTFEAWEATLHPEDHDRIMAVVEEAVAARSSYVLRNRIFWPDGTVRWIEAHGKVTTDERGAPTGTIGCVRDVTEQVLVQQREADAAERALLLQELTADFVSAWTPAQVETVLAAGLARVREIFRGSIEIQVPRELPTVGDGGAFLAGTHRPLSLQESQLLDTLASQYAIAAERAALQARTADIAEQLQSSLAASPLPTIEGFELAAHYAPGGDELEHVGGDWYDAVRTSEGSLALVVGDVMGRGVRAATTMIRVRAAIRGLLTVDPAPQAVLRSADDMMTRDAPDQFVTAVSVLVDPATGLLTLCNAGHVPALVVHPDGSTEALGAGSGVPLGILADLERGVTRQHLEPGALLVLVTDGVVESRDHDLDEGIARLRATAARLRERPLQELVDGLAGLADASLRDDVTVVAARVR</sequence>
<dbReference type="PANTHER" id="PTHR43156">
    <property type="entry name" value="STAGE II SPORULATION PROTEIN E-RELATED"/>
    <property type="match status" value="1"/>
</dbReference>
<dbReference type="InterPro" id="IPR000014">
    <property type="entry name" value="PAS"/>
</dbReference>
<dbReference type="Gene3D" id="3.30.450.20">
    <property type="entry name" value="PAS domain"/>
    <property type="match status" value="2"/>
</dbReference>
<feature type="domain" description="PAS" evidence="3">
    <location>
        <begin position="128"/>
        <end position="200"/>
    </location>
</feature>
<evidence type="ECO:0000313" key="5">
    <source>
        <dbReference type="EMBL" id="QNN52071.1"/>
    </source>
</evidence>
<dbReference type="PROSITE" id="PS50113">
    <property type="entry name" value="PAC"/>
    <property type="match status" value="2"/>
</dbReference>
<dbReference type="InterPro" id="IPR001610">
    <property type="entry name" value="PAC"/>
</dbReference>
<dbReference type="InterPro" id="IPR013655">
    <property type="entry name" value="PAS_fold_3"/>
</dbReference>
<dbReference type="SMART" id="SM00091">
    <property type="entry name" value="PAS"/>
    <property type="match status" value="2"/>
</dbReference>
<gene>
    <name evidence="5" type="ORF">H9L09_16395</name>
</gene>
<dbReference type="Pfam" id="PF13426">
    <property type="entry name" value="PAS_9"/>
    <property type="match status" value="1"/>
</dbReference>
<dbReference type="SUPFAM" id="SSF81606">
    <property type="entry name" value="PP2C-like"/>
    <property type="match status" value="1"/>
</dbReference>
<feature type="coiled-coil region" evidence="2">
    <location>
        <begin position="111"/>
        <end position="138"/>
    </location>
</feature>
<name>A0A7G9R8Z6_9ACTN</name>
<dbReference type="InterPro" id="IPR036457">
    <property type="entry name" value="PPM-type-like_dom_sf"/>
</dbReference>
<dbReference type="PANTHER" id="PTHR43156:SF2">
    <property type="entry name" value="STAGE II SPORULATION PROTEIN E"/>
    <property type="match status" value="1"/>
</dbReference>
<accession>A0A7G9R8Z6</accession>
<feature type="domain" description="PAC" evidence="4">
    <location>
        <begin position="203"/>
        <end position="255"/>
    </location>
</feature>
<evidence type="ECO:0000259" key="4">
    <source>
        <dbReference type="PROSITE" id="PS50113"/>
    </source>
</evidence>
<dbReference type="Gene3D" id="2.10.70.100">
    <property type="match status" value="1"/>
</dbReference>
<dbReference type="RefSeq" id="WP_187577914.1">
    <property type="nucleotide sequence ID" value="NZ_CP060713.1"/>
</dbReference>
<dbReference type="PROSITE" id="PS50112">
    <property type="entry name" value="PAS"/>
    <property type="match status" value="2"/>
</dbReference>
<evidence type="ECO:0000259" key="3">
    <source>
        <dbReference type="PROSITE" id="PS50112"/>
    </source>
</evidence>
<keyword evidence="2" id="KW-0175">Coiled coil</keyword>
<dbReference type="InterPro" id="IPR001932">
    <property type="entry name" value="PPM-type_phosphatase-like_dom"/>
</dbReference>
<evidence type="ECO:0000256" key="1">
    <source>
        <dbReference type="ARBA" id="ARBA00022801"/>
    </source>
</evidence>